<dbReference type="GO" id="GO:0016020">
    <property type="term" value="C:membrane"/>
    <property type="evidence" value="ECO:0007669"/>
    <property type="project" value="UniProtKB-SubCell"/>
</dbReference>
<dbReference type="Pfam" id="PF12739">
    <property type="entry name" value="TRAPPC-Trs85"/>
    <property type="match status" value="1"/>
</dbReference>
<evidence type="ECO:0000256" key="6">
    <source>
        <dbReference type="ARBA" id="ARBA00023180"/>
    </source>
</evidence>
<dbReference type="Proteomes" id="UP000013827">
    <property type="component" value="Unassembled WGS sequence"/>
</dbReference>
<evidence type="ECO:0000256" key="1">
    <source>
        <dbReference type="ARBA" id="ARBA00004141"/>
    </source>
</evidence>
<feature type="region of interest" description="Disordered" evidence="7">
    <location>
        <begin position="1966"/>
        <end position="1997"/>
    </location>
</feature>
<evidence type="ECO:0000313" key="12">
    <source>
        <dbReference type="Proteomes" id="UP000013827"/>
    </source>
</evidence>
<accession>A0A0D3J3V2</accession>
<dbReference type="HOGENOM" id="CLU_229312_0_0_1"/>
<evidence type="ECO:0000256" key="2">
    <source>
        <dbReference type="ARBA" id="ARBA00022692"/>
    </source>
</evidence>
<dbReference type="Pfam" id="PF24544">
    <property type="entry name" value="Ig_TPPC8_2nd"/>
    <property type="match status" value="1"/>
</dbReference>
<comment type="subcellular location">
    <subcellularLocation>
        <location evidence="1">Membrane</location>
        <topology evidence="1">Multi-pass membrane protein</topology>
    </subcellularLocation>
</comment>
<dbReference type="Gene3D" id="3.90.780.10">
    <property type="entry name" value="5'-Nucleotidase, C-terminal domain"/>
    <property type="match status" value="1"/>
</dbReference>
<evidence type="ECO:0000256" key="3">
    <source>
        <dbReference type="ARBA" id="ARBA00022989"/>
    </source>
</evidence>
<dbReference type="InterPro" id="IPR001828">
    <property type="entry name" value="ANF_lig-bd_rcpt"/>
</dbReference>
<keyword evidence="3" id="KW-1133">Transmembrane helix</keyword>
<dbReference type="InterPro" id="IPR024420">
    <property type="entry name" value="TRAPP_III_complex_Trs85"/>
</dbReference>
<dbReference type="InterPro" id="IPR036907">
    <property type="entry name" value="5'-Nucleotdase_C_sf"/>
</dbReference>
<keyword evidence="6" id="KW-0325">Glycoprotein</keyword>
<dbReference type="InterPro" id="IPR000337">
    <property type="entry name" value="GPCR_3"/>
</dbReference>
<dbReference type="SUPFAM" id="SSF53822">
    <property type="entry name" value="Periplasmic binding protein-like I"/>
    <property type="match status" value="1"/>
</dbReference>
<proteinExistence type="predicted"/>
<evidence type="ECO:0000256" key="5">
    <source>
        <dbReference type="ARBA" id="ARBA00023170"/>
    </source>
</evidence>
<keyword evidence="2" id="KW-0812">Transmembrane</keyword>
<keyword evidence="12" id="KW-1185">Reference proteome</keyword>
<feature type="domain" description="Receptor ligand binding region" evidence="8">
    <location>
        <begin position="257"/>
        <end position="630"/>
    </location>
</feature>
<dbReference type="EnsemblProtists" id="EOD18187">
    <property type="protein sequence ID" value="EOD18187"/>
    <property type="gene ID" value="EMIHUDRAFT_461362"/>
</dbReference>
<dbReference type="PANTHER" id="PTHR12975:SF6">
    <property type="entry name" value="TRAFFICKING PROTEIN PARTICLE COMPLEX SUBUNIT 8"/>
    <property type="match status" value="1"/>
</dbReference>
<feature type="compositionally biased region" description="Low complexity" evidence="7">
    <location>
        <begin position="1966"/>
        <end position="1981"/>
    </location>
</feature>
<protein>
    <recommendedName>
        <fullName evidence="13">Receptor ligand binding region domain-containing protein</fullName>
    </recommendedName>
</protein>
<evidence type="ECO:0000259" key="9">
    <source>
        <dbReference type="Pfam" id="PF02872"/>
    </source>
</evidence>
<sequence>MDAVFSVHVGTLVGALPYEKVAPGECVTLHGSSVCGLRVAEDPLGNLVADAMRWSAQTECALANGGMIRAALPAGAVSQKELVEMLPFQNEVTIVRLSAADLFAVLEVSISGLAAVTAVSAPLGRFLQVAGLRFEWWYESGGIPLVHAVQLEGSDGTLRPLSRTNTSEVTCAVPSFLASGGDGYSVLGTKSSTGTGLQTAVALADYFAAAAGVLDPRVEGRISRIAKPRYRPATVNIGLLAPMFYPDGTIDLSTTSCRAAFLLALNEINDKQDGVADTLLPFTQLRFAYRDSKCDPIYGLRGAVELSQNAFGDGVSAIIGAACSSASTWAATAVADMPILSSSATAATLSDSTQYPSFARVVPSDNFQTQAMVDLLVNLWGYTRVALVSSTDAYGTAGAKSFTRSARAESLEILADVRCTDGEADLSLQLSTLRNSGARVIVIICPDPPSASRFLAEAYAAGIGGPGYLWLGADAVTQPQTFDSVELAPSATQRERIAQGFFGTTAAEPSGTRYDNFLTRLRAMPSTSDTTSPGSCNLQLDDEGGSYVWAGDHDGNASTQLLCAGFNATSISEWAAYEYDAVYALAHAIHDLLEVQQKSAIVGAELIAALMERVSFEGVTGLIDLHTGDSNGVYGAHSYRGDRQVGVVYDVKNVDASGQLVTIGRWAPCATCSFAQRWEQVAPLVYSTGGATSPRPEVLVADPSSNSAGPIIAIAVSATFGLTLAVLLSWRRIVNISVKKIEQWWGLPAVKKSNEAEKERKCCSFWFVPADFVVELAGAIGEAAGAEEEKSSSGSNSGGNRRSKFLAQYLDASTPTTTLSRCFARLQQVREATSSLPTAKVHPAADGAAPKLHRQRSLERWVSSPQESEREKLMRLLTDVRKSEGPAFARAIAASNLTFRALKKAGVLVRREIYVEDAFRGKYAQEYLAVSHRWMIAEAPDAATGAECAQLDAIAKHLLSQPELTRPRFVWFDFWCMPQHSRVDHTAYLFVLRSMLYPSRRLACLYDAIASVFSLLRTYATAPAAEGEGKRKRKCRRTPLEDESFYWMLENMSMLYVGCAVLILLDRAYQSRFWTSFEAWLALRTATAEGLVNTPCPTDTGATEGGLAQLSPRASVATVYGAPGALIQSLQEEWAMCTREEAREKLRSPDVSVSNGKDKEMQLGRWEGDKVIECKIFELDDLAQEGDTHPAAVVMIISTTEADAVLSRSGLTAAQLLAPFARADPGLTVQTSGEPYRLRRFCMRFEAAGDIRAASPEESERRLLALVAAHDTSQPLQEQRTAALAPWLAPVHEALSAELRYAEHAGHEYPALHELGRALGPAACHMLPVNSAPGPSPTPHAEWASVTAPPGAPAAGALMSESDVAGIAGFARTQLCRAVIHQLQGRLQALETLVKEKRQGLKNTFRSWIGAKRLSSPGGASAGGGPSAGALVYPSTCIEENSGSPPHAPPLPPSPLAAHLRQVADYALLLRDYSLALQYYRAAAAEFKADKARTDGLPAASSASPSLERLVCLLQAEDPRGAAEAAEKAAKAYLLGKAKDGDRAVARSLVNQSTQESPLFSAMLLEQAARCFVSFHAAPMHRQQQPRDMPLAGPLQPPPPDLLTPSRRQHALYMVLAGFRFLSCGQRRLAARAYSSALRVYEGRGWTHIEGHVCSALARNYAALGLVDLSERAAAARAPARPFPGSAALTPALSPRQVAFFLRLLRNGAQPSERLAGCLRELRSLVAKQPRAERFEALPLPRFRNESIAVLLNDNGAVGGVAEAADDETTTLSASHPLWKPLIEPLLPPSEVALGNWLTGPRAAAASAAALPCAVVGEWVQLAISVENPTQLSLELSEVRLVCTFSGTEGAEGGAGGGAGGGADGPLELESVGLVLEPGQTARLRLGAQRTGREYSFSQSLSLSVTRRMPLLRASLEGAPAELLLGETVHATLRLCNEGSMPLSSLRVRLSHPAFCVLGEPLPGGASAPAAAPAPTGAGETLLHTRRPARPPGAGSDPTMATVALPGGQLVPGQSLAMPLWVRAAEAGRHSLHFALVYEPLEPRPQLKRRVCPLSVHACRHVLGLHVRRDSSEGPPEGPRLRLAQVSSVSQGWELAPLSGRSAPPPALAAGEECVVHLRLGQAAQHGPGGGAPLPFVHSELRFGGGGGGAPVDSRAVPQLRFLEQDAAAAVSPGSADDDKYGRASPTPSPEPRDDLSAAALLLHWQTEDGGRRGQLQVTCVRVGVDLALAAPARRLAGRSPAPGAGSSPLPSAAALAAALHLAVVCESCAVCRPPEPCLLPVTLHVRNSSDAPLAFNFAAGAAAEPEGGQSAAAEGGGQYAWLGTTRLTRHWLGPGQTAELKLHAAFAGVGAAVLEGLSVAVCGWRDAGGEPTWLDEPALCDGPPPCTVRVKPGL</sequence>
<dbReference type="GO" id="GO:0009166">
    <property type="term" value="P:nucleotide catabolic process"/>
    <property type="evidence" value="ECO:0007669"/>
    <property type="project" value="InterPro"/>
</dbReference>
<dbReference type="KEGG" id="ehx:EMIHUDRAFT_461362"/>
<evidence type="ECO:0000313" key="11">
    <source>
        <dbReference type="EnsemblProtists" id="EOD18187"/>
    </source>
</evidence>
<dbReference type="GO" id="GO:0004930">
    <property type="term" value="F:G protein-coupled receptor activity"/>
    <property type="evidence" value="ECO:0007669"/>
    <property type="project" value="InterPro"/>
</dbReference>
<reference evidence="12" key="1">
    <citation type="journal article" date="2013" name="Nature">
        <title>Pan genome of the phytoplankton Emiliania underpins its global distribution.</title>
        <authorList>
            <person name="Read B.A."/>
            <person name="Kegel J."/>
            <person name="Klute M.J."/>
            <person name="Kuo A."/>
            <person name="Lefebvre S.C."/>
            <person name="Maumus F."/>
            <person name="Mayer C."/>
            <person name="Miller J."/>
            <person name="Monier A."/>
            <person name="Salamov A."/>
            <person name="Young J."/>
            <person name="Aguilar M."/>
            <person name="Claverie J.M."/>
            <person name="Frickenhaus S."/>
            <person name="Gonzalez K."/>
            <person name="Herman E.K."/>
            <person name="Lin Y.C."/>
            <person name="Napier J."/>
            <person name="Ogata H."/>
            <person name="Sarno A.F."/>
            <person name="Shmutz J."/>
            <person name="Schroeder D."/>
            <person name="de Vargas C."/>
            <person name="Verret F."/>
            <person name="von Dassow P."/>
            <person name="Valentin K."/>
            <person name="Van de Peer Y."/>
            <person name="Wheeler G."/>
            <person name="Dacks J.B."/>
            <person name="Delwiche C.F."/>
            <person name="Dyhrman S.T."/>
            <person name="Glockner G."/>
            <person name="John U."/>
            <person name="Richards T."/>
            <person name="Worden A.Z."/>
            <person name="Zhang X."/>
            <person name="Grigoriev I.V."/>
            <person name="Allen A.E."/>
            <person name="Bidle K."/>
            <person name="Borodovsky M."/>
            <person name="Bowler C."/>
            <person name="Brownlee C."/>
            <person name="Cock J.M."/>
            <person name="Elias M."/>
            <person name="Gladyshev V.N."/>
            <person name="Groth M."/>
            <person name="Guda C."/>
            <person name="Hadaegh A."/>
            <person name="Iglesias-Rodriguez M.D."/>
            <person name="Jenkins J."/>
            <person name="Jones B.M."/>
            <person name="Lawson T."/>
            <person name="Leese F."/>
            <person name="Lindquist E."/>
            <person name="Lobanov A."/>
            <person name="Lomsadze A."/>
            <person name="Malik S.B."/>
            <person name="Marsh M.E."/>
            <person name="Mackinder L."/>
            <person name="Mock T."/>
            <person name="Mueller-Roeber B."/>
            <person name="Pagarete A."/>
            <person name="Parker M."/>
            <person name="Probert I."/>
            <person name="Quesneville H."/>
            <person name="Raines C."/>
            <person name="Rensing S.A."/>
            <person name="Riano-Pachon D.M."/>
            <person name="Richier S."/>
            <person name="Rokitta S."/>
            <person name="Shiraiwa Y."/>
            <person name="Soanes D.M."/>
            <person name="van der Giezen M."/>
            <person name="Wahlund T.M."/>
            <person name="Williams B."/>
            <person name="Wilson W."/>
            <person name="Wolfe G."/>
            <person name="Wurch L.L."/>
        </authorList>
    </citation>
    <scope>NUCLEOTIDE SEQUENCE</scope>
</reference>
<evidence type="ECO:0000259" key="10">
    <source>
        <dbReference type="Pfam" id="PF24544"/>
    </source>
</evidence>
<dbReference type="STRING" id="2903.R1C7H7"/>
<dbReference type="PRINTS" id="PR00248">
    <property type="entry name" value="GPCRMGR"/>
</dbReference>
<evidence type="ECO:0000256" key="4">
    <source>
        <dbReference type="ARBA" id="ARBA00023136"/>
    </source>
</evidence>
<dbReference type="RefSeq" id="XP_005770616.1">
    <property type="nucleotide sequence ID" value="XM_005770559.1"/>
</dbReference>
<dbReference type="eggNOG" id="KOG1056">
    <property type="taxonomic scope" value="Eukaryota"/>
</dbReference>
<dbReference type="Gene3D" id="3.40.50.2300">
    <property type="match status" value="4"/>
</dbReference>
<keyword evidence="5" id="KW-0675">Receptor</keyword>
<evidence type="ECO:0000256" key="7">
    <source>
        <dbReference type="SAM" id="MobiDB-lite"/>
    </source>
</evidence>
<dbReference type="PaxDb" id="2903-EOD18187"/>
<dbReference type="SUPFAM" id="SSF55816">
    <property type="entry name" value="5'-nucleotidase (syn. UDP-sugar hydrolase), C-terminal domain"/>
    <property type="match status" value="1"/>
</dbReference>
<dbReference type="InterPro" id="IPR028082">
    <property type="entry name" value="Peripla_BP_I"/>
</dbReference>
<dbReference type="Pfam" id="PF02872">
    <property type="entry name" value="5_nucleotid_C"/>
    <property type="match status" value="1"/>
</dbReference>
<evidence type="ECO:0000259" key="8">
    <source>
        <dbReference type="Pfam" id="PF01094"/>
    </source>
</evidence>
<dbReference type="eggNOG" id="KOG4419">
    <property type="taxonomic scope" value="Eukaryota"/>
</dbReference>
<feature type="region of interest" description="Disordered" evidence="7">
    <location>
        <begin position="2168"/>
        <end position="2194"/>
    </location>
</feature>
<dbReference type="InterPro" id="IPR008334">
    <property type="entry name" value="5'-Nucleotdase_C"/>
</dbReference>
<keyword evidence="4" id="KW-0472">Membrane</keyword>
<evidence type="ECO:0008006" key="13">
    <source>
        <dbReference type="Google" id="ProtNLM"/>
    </source>
</evidence>
<feature type="domain" description="5'-Nucleotidase C-terminal" evidence="9">
    <location>
        <begin position="33"/>
        <end position="187"/>
    </location>
</feature>
<dbReference type="InterPro" id="IPR058538">
    <property type="entry name" value="Ig_TPPC8_2nd"/>
</dbReference>
<dbReference type="GO" id="GO:1990072">
    <property type="term" value="C:TRAPPIII protein complex"/>
    <property type="evidence" value="ECO:0007669"/>
    <property type="project" value="TreeGrafter"/>
</dbReference>
<feature type="domain" description="TPPC8 second Ig-like" evidence="10">
    <location>
        <begin position="1926"/>
        <end position="2052"/>
    </location>
</feature>
<dbReference type="GeneID" id="19046188"/>
<name>A0A0D3J3V2_EMIH1</name>
<organism evidence="11 12">
    <name type="scientific">Emiliania huxleyi (strain CCMP1516)</name>
    <dbReference type="NCBI Taxonomy" id="280463"/>
    <lineage>
        <taxon>Eukaryota</taxon>
        <taxon>Haptista</taxon>
        <taxon>Haptophyta</taxon>
        <taxon>Prymnesiophyceae</taxon>
        <taxon>Isochrysidales</taxon>
        <taxon>Noelaerhabdaceae</taxon>
        <taxon>Emiliania</taxon>
    </lineage>
</organism>
<dbReference type="PANTHER" id="PTHR12975">
    <property type="entry name" value="TRANSPORT PROTEIN TRAPP"/>
    <property type="match status" value="1"/>
</dbReference>
<reference evidence="11" key="2">
    <citation type="submission" date="2024-10" db="UniProtKB">
        <authorList>
            <consortium name="EnsemblProtists"/>
        </authorList>
    </citation>
    <scope>IDENTIFICATION</scope>
</reference>
<dbReference type="eggNOG" id="KOG1938">
    <property type="taxonomic scope" value="Eukaryota"/>
</dbReference>
<dbReference type="GO" id="GO:0016787">
    <property type="term" value="F:hydrolase activity"/>
    <property type="evidence" value="ECO:0007669"/>
    <property type="project" value="InterPro"/>
</dbReference>
<dbReference type="Pfam" id="PF01094">
    <property type="entry name" value="ANF_receptor"/>
    <property type="match status" value="1"/>
</dbReference>